<sequence length="123" mass="14603">LMIRIAIDKIAEANRGLRNKELTNDDWNFFKLLLYFLEVFKEISIEMESSKYPTLSSVILLYNSLIDYVEDWENDQEKPKESRNATAFAKEKLLEYYNHTSEINIIVTVLDPQLKLDYFINEN</sequence>
<reference evidence="1 2" key="1">
    <citation type="submission" date="2021-06" db="EMBL/GenBank/DDBJ databases">
        <authorList>
            <person name="Kallberg Y."/>
            <person name="Tangrot J."/>
            <person name="Rosling A."/>
        </authorList>
    </citation>
    <scope>NUCLEOTIDE SEQUENCE [LARGE SCALE GENOMIC DNA]</scope>
    <source>
        <strain evidence="1 2">120-4 pot B 10/14</strain>
    </source>
</reference>
<evidence type="ECO:0000313" key="2">
    <source>
        <dbReference type="Proteomes" id="UP000789901"/>
    </source>
</evidence>
<comment type="caution">
    <text evidence="1">The sequence shown here is derived from an EMBL/GenBank/DDBJ whole genome shotgun (WGS) entry which is preliminary data.</text>
</comment>
<proteinExistence type="predicted"/>
<evidence type="ECO:0000313" key="1">
    <source>
        <dbReference type="EMBL" id="CAG8831891.1"/>
    </source>
</evidence>
<keyword evidence="2" id="KW-1185">Reference proteome</keyword>
<protein>
    <submittedName>
        <fullName evidence="1">38345_t:CDS:1</fullName>
    </submittedName>
</protein>
<dbReference type="SUPFAM" id="SSF53098">
    <property type="entry name" value="Ribonuclease H-like"/>
    <property type="match status" value="1"/>
</dbReference>
<organism evidence="1 2">
    <name type="scientific">Gigaspora margarita</name>
    <dbReference type="NCBI Taxonomy" id="4874"/>
    <lineage>
        <taxon>Eukaryota</taxon>
        <taxon>Fungi</taxon>
        <taxon>Fungi incertae sedis</taxon>
        <taxon>Mucoromycota</taxon>
        <taxon>Glomeromycotina</taxon>
        <taxon>Glomeromycetes</taxon>
        <taxon>Diversisporales</taxon>
        <taxon>Gigasporaceae</taxon>
        <taxon>Gigaspora</taxon>
    </lineage>
</organism>
<accession>A0ABN7WHC1</accession>
<feature type="non-terminal residue" evidence="1">
    <location>
        <position position="1"/>
    </location>
</feature>
<dbReference type="EMBL" id="CAJVQB010044423">
    <property type="protein sequence ID" value="CAG8831891.1"/>
    <property type="molecule type" value="Genomic_DNA"/>
</dbReference>
<dbReference type="Proteomes" id="UP000789901">
    <property type="component" value="Unassembled WGS sequence"/>
</dbReference>
<gene>
    <name evidence="1" type="ORF">GMARGA_LOCUS30822</name>
</gene>
<name>A0ABN7WHC1_GIGMA</name>
<dbReference type="InterPro" id="IPR012337">
    <property type="entry name" value="RNaseH-like_sf"/>
</dbReference>